<proteinExistence type="predicted"/>
<dbReference type="AlphaFoldDB" id="A0AAV1IKE2"/>
<accession>A0AAV1IKE2</accession>
<feature type="transmembrane region" description="Helical" evidence="1">
    <location>
        <begin position="63"/>
        <end position="84"/>
    </location>
</feature>
<organism evidence="2 3">
    <name type="scientific">Coccomyxa viridis</name>
    <dbReference type="NCBI Taxonomy" id="1274662"/>
    <lineage>
        <taxon>Eukaryota</taxon>
        <taxon>Viridiplantae</taxon>
        <taxon>Chlorophyta</taxon>
        <taxon>core chlorophytes</taxon>
        <taxon>Trebouxiophyceae</taxon>
        <taxon>Trebouxiophyceae incertae sedis</taxon>
        <taxon>Coccomyxaceae</taxon>
        <taxon>Coccomyxa</taxon>
    </lineage>
</organism>
<keyword evidence="3" id="KW-1185">Reference proteome</keyword>
<dbReference type="Proteomes" id="UP001314263">
    <property type="component" value="Unassembled WGS sequence"/>
</dbReference>
<protein>
    <submittedName>
        <fullName evidence="2">Uncharacterized protein</fullName>
    </submittedName>
</protein>
<comment type="caution">
    <text evidence="2">The sequence shown here is derived from an EMBL/GenBank/DDBJ whole genome shotgun (WGS) entry which is preliminary data.</text>
</comment>
<keyword evidence="1" id="KW-0472">Membrane</keyword>
<reference evidence="2 3" key="1">
    <citation type="submission" date="2023-10" db="EMBL/GenBank/DDBJ databases">
        <authorList>
            <person name="Maclean D."/>
            <person name="Macfadyen A."/>
        </authorList>
    </citation>
    <scope>NUCLEOTIDE SEQUENCE [LARGE SCALE GENOMIC DNA]</scope>
</reference>
<dbReference type="EMBL" id="CAUYUE010000018">
    <property type="protein sequence ID" value="CAK0787801.1"/>
    <property type="molecule type" value="Genomic_DNA"/>
</dbReference>
<keyword evidence="1" id="KW-1133">Transmembrane helix</keyword>
<evidence type="ECO:0000313" key="3">
    <source>
        <dbReference type="Proteomes" id="UP001314263"/>
    </source>
</evidence>
<name>A0AAV1IKE2_9CHLO</name>
<sequence length="114" mass="12657">MLRSSLWQAAHIMQAAFSTIRFEAGLGPLAAGKHVQQTTRSFSKDHSADELLEPEWRRVESSIPVVCCMVMPIVLGTAVSYMHYSNPAWRKRRGHAPASIHVANPPWPVRPPGS</sequence>
<gene>
    <name evidence="2" type="ORF">CVIRNUC_011023</name>
</gene>
<evidence type="ECO:0000256" key="1">
    <source>
        <dbReference type="SAM" id="Phobius"/>
    </source>
</evidence>
<keyword evidence="1" id="KW-0812">Transmembrane</keyword>
<evidence type="ECO:0000313" key="2">
    <source>
        <dbReference type="EMBL" id="CAK0787801.1"/>
    </source>
</evidence>